<dbReference type="RefSeq" id="WP_103240422.1">
    <property type="nucleotide sequence ID" value="NZ_JANJZD010000015.1"/>
</dbReference>
<dbReference type="EMBL" id="OFSM01000015">
    <property type="protein sequence ID" value="SOY30394.1"/>
    <property type="molecule type" value="Genomic_DNA"/>
</dbReference>
<accession>A0A2K4ZIU9</accession>
<dbReference type="AlphaFoldDB" id="A0A2K4ZIU9"/>
<dbReference type="Pfam" id="PF24741">
    <property type="entry name" value="AlkZ-rel"/>
    <property type="match status" value="1"/>
</dbReference>
<dbReference type="InterPro" id="IPR056298">
    <property type="entry name" value="AlkZ-rel"/>
</dbReference>
<sequence>MKEIQRAEDIWRGVQELGFLPFFQNGIKGFSVEEWTPRQLWFSEREPGPWEWKGPLFPKFNYLTPQNFGEDASQSVMGTQMGASYAGILAIPVVCGILGQRFCMGIFRGFLRSWEGS</sequence>
<proteinExistence type="predicted"/>
<reference evidence="1 2" key="1">
    <citation type="submission" date="2018-01" db="EMBL/GenBank/DDBJ databases">
        <authorList>
            <person name="Gaut B.S."/>
            <person name="Morton B.R."/>
            <person name="Clegg M.T."/>
            <person name="Duvall M.R."/>
        </authorList>
    </citation>
    <scope>NUCLEOTIDE SEQUENCE [LARGE SCALE GENOMIC DNA]</scope>
    <source>
        <strain evidence="1">GP69</strain>
    </source>
</reference>
<keyword evidence="2" id="KW-1185">Reference proteome</keyword>
<organism evidence="1 2">
    <name type="scientific">Acetatifactor muris</name>
    <dbReference type="NCBI Taxonomy" id="879566"/>
    <lineage>
        <taxon>Bacteria</taxon>
        <taxon>Bacillati</taxon>
        <taxon>Bacillota</taxon>
        <taxon>Clostridia</taxon>
        <taxon>Lachnospirales</taxon>
        <taxon>Lachnospiraceae</taxon>
        <taxon>Acetatifactor</taxon>
    </lineage>
</organism>
<dbReference type="OrthoDB" id="1067148at2"/>
<protein>
    <submittedName>
        <fullName evidence="1">Uncharacterized protein</fullName>
    </submittedName>
</protein>
<gene>
    <name evidence="1" type="ORF">AMURIS_03121</name>
</gene>
<evidence type="ECO:0000313" key="1">
    <source>
        <dbReference type="EMBL" id="SOY30394.1"/>
    </source>
</evidence>
<name>A0A2K4ZIU9_9FIRM</name>
<dbReference type="Proteomes" id="UP000236311">
    <property type="component" value="Unassembled WGS sequence"/>
</dbReference>
<evidence type="ECO:0000313" key="2">
    <source>
        <dbReference type="Proteomes" id="UP000236311"/>
    </source>
</evidence>